<reference evidence="2" key="1">
    <citation type="submission" date="2016-11" db="UniProtKB">
        <authorList>
            <consortium name="WormBaseParasite"/>
        </authorList>
    </citation>
    <scope>IDENTIFICATION</scope>
    <source>
        <strain evidence="2">KR3021</strain>
    </source>
</reference>
<sequence length="194" mass="23065">MEVSFIFLKHIRILLEGECLKECLKPIQKIKRDLSFLFQNYEKSCNILEEQFKRIRKCELKEQQTFFSATIWYRLFCVDFEEDLEEHFECLKSASFNADKLCRTECFSTPSPKTDKLKKVDKEAKMCEQIKCSTVCYYKSLSQSCPSAQPTLLKMNLRQSDDMYHSTHKETLIKMPKECKDLHDTQYMKGKMLE</sequence>
<protein>
    <submittedName>
        <fullName evidence="2">CPG4 domain-containing protein</fullName>
    </submittedName>
</protein>
<evidence type="ECO:0000313" key="1">
    <source>
        <dbReference type="Proteomes" id="UP000095286"/>
    </source>
</evidence>
<dbReference type="Proteomes" id="UP000095286">
    <property type="component" value="Unplaced"/>
</dbReference>
<accession>A0AC35TN47</accession>
<dbReference type="WBParaSite" id="RSKR_0000258200.1">
    <property type="protein sequence ID" value="RSKR_0000258200.1"/>
    <property type="gene ID" value="RSKR_0000258200"/>
</dbReference>
<name>A0AC35TN47_9BILA</name>
<organism evidence="1 2">
    <name type="scientific">Rhabditophanes sp. KR3021</name>
    <dbReference type="NCBI Taxonomy" id="114890"/>
    <lineage>
        <taxon>Eukaryota</taxon>
        <taxon>Metazoa</taxon>
        <taxon>Ecdysozoa</taxon>
        <taxon>Nematoda</taxon>
        <taxon>Chromadorea</taxon>
        <taxon>Rhabditida</taxon>
        <taxon>Tylenchina</taxon>
        <taxon>Panagrolaimomorpha</taxon>
        <taxon>Strongyloidoidea</taxon>
        <taxon>Alloionematidae</taxon>
        <taxon>Rhabditophanes</taxon>
    </lineage>
</organism>
<evidence type="ECO:0000313" key="2">
    <source>
        <dbReference type="WBParaSite" id="RSKR_0000258200.1"/>
    </source>
</evidence>
<proteinExistence type="predicted"/>